<organism evidence="2 3">
    <name type="scientific">Xanthocytophaga agilis</name>
    <dbReference type="NCBI Taxonomy" id="3048010"/>
    <lineage>
        <taxon>Bacteria</taxon>
        <taxon>Pseudomonadati</taxon>
        <taxon>Bacteroidota</taxon>
        <taxon>Cytophagia</taxon>
        <taxon>Cytophagales</taxon>
        <taxon>Rhodocytophagaceae</taxon>
        <taxon>Xanthocytophaga</taxon>
    </lineage>
</organism>
<dbReference type="EMBL" id="JASJOU010000001">
    <property type="protein sequence ID" value="MDJ1499833.1"/>
    <property type="molecule type" value="Genomic_DNA"/>
</dbReference>
<evidence type="ECO:0000313" key="3">
    <source>
        <dbReference type="Proteomes" id="UP001232063"/>
    </source>
</evidence>
<dbReference type="AlphaFoldDB" id="A0AAE3UER4"/>
<keyword evidence="3" id="KW-1185">Reference proteome</keyword>
<dbReference type="Proteomes" id="UP001232063">
    <property type="component" value="Unassembled WGS sequence"/>
</dbReference>
<dbReference type="RefSeq" id="WP_314509382.1">
    <property type="nucleotide sequence ID" value="NZ_JASJOU010000001.1"/>
</dbReference>
<evidence type="ECO:0000313" key="2">
    <source>
        <dbReference type="EMBL" id="MDJ1499833.1"/>
    </source>
</evidence>
<sequence length="261" mass="30088">MNKDTFLRLVQNPHSISDDDLEKLEDVTKIFPYCSLAYMLIAQGHFEHASMLASQKLRQAATYALDRETLKNLLIGEDFLEKSEKQKETSTVLVDTNKPESQEKTTPELDALMSESSRVYMHDQLLEPVIKTRQDDRFKILDSTDEETPALQLGRLNEDEAVVERFSQRLKKSVQRDIIDSFIKSEPRISTLNLGEKDAFTDRDLSEKSTRPPEIISENLANILIKQGKIDKAIEMYEKLSLKFPQKKSYFASRIEDLKNL</sequence>
<protein>
    <submittedName>
        <fullName evidence="2">Tetratricopeptide repeat protein</fullName>
    </submittedName>
</protein>
<accession>A0AAE3UER4</accession>
<gene>
    <name evidence="2" type="ORF">QNI22_04205</name>
</gene>
<comment type="caution">
    <text evidence="2">The sequence shown here is derived from an EMBL/GenBank/DDBJ whole genome shotgun (WGS) entry which is preliminary data.</text>
</comment>
<proteinExistence type="predicted"/>
<reference evidence="2" key="1">
    <citation type="submission" date="2023-05" db="EMBL/GenBank/DDBJ databases">
        <authorList>
            <person name="Zhang X."/>
        </authorList>
    </citation>
    <scope>NUCLEOTIDE SEQUENCE</scope>
    <source>
        <strain evidence="2">BD1B2-1</strain>
    </source>
</reference>
<name>A0AAE3UER4_9BACT</name>
<feature type="region of interest" description="Disordered" evidence="1">
    <location>
        <begin position="86"/>
        <end position="105"/>
    </location>
</feature>
<evidence type="ECO:0000256" key="1">
    <source>
        <dbReference type="SAM" id="MobiDB-lite"/>
    </source>
</evidence>